<evidence type="ECO:0000313" key="4">
    <source>
        <dbReference type="Proteomes" id="UP000072741"/>
    </source>
</evidence>
<keyword evidence="1 2" id="KW-0732">Signal</keyword>
<dbReference type="PANTHER" id="PTHR33376">
    <property type="match status" value="1"/>
</dbReference>
<keyword evidence="4" id="KW-1185">Reference proteome</keyword>
<dbReference type="Gene3D" id="3.40.190.170">
    <property type="entry name" value="Bacterial extracellular solute-binding protein, family 7"/>
    <property type="match status" value="1"/>
</dbReference>
<dbReference type="CDD" id="cd13602">
    <property type="entry name" value="PBP2_TRAP_BpDctp6_7"/>
    <property type="match status" value="1"/>
</dbReference>
<feature type="chain" id="PRO_5007547289" evidence="2">
    <location>
        <begin position="23"/>
        <end position="358"/>
    </location>
</feature>
<gene>
    <name evidence="3" type="ORF">NS331_01790</name>
</gene>
<dbReference type="EMBL" id="LDSL01000012">
    <property type="protein sequence ID" value="KTT27526.1"/>
    <property type="molecule type" value="Genomic_DNA"/>
</dbReference>
<evidence type="ECO:0000256" key="2">
    <source>
        <dbReference type="SAM" id="SignalP"/>
    </source>
</evidence>
<organism evidence="3 4">
    <name type="scientific">Pseudacidovorax intermedius</name>
    <dbReference type="NCBI Taxonomy" id="433924"/>
    <lineage>
        <taxon>Bacteria</taxon>
        <taxon>Pseudomonadati</taxon>
        <taxon>Pseudomonadota</taxon>
        <taxon>Betaproteobacteria</taxon>
        <taxon>Burkholderiales</taxon>
        <taxon>Comamonadaceae</taxon>
        <taxon>Pseudacidovorax</taxon>
    </lineage>
</organism>
<dbReference type="NCBIfam" id="NF037995">
    <property type="entry name" value="TRAP_S1"/>
    <property type="match status" value="1"/>
</dbReference>
<dbReference type="AlphaFoldDB" id="A0A147HBX0"/>
<dbReference type="Proteomes" id="UP000072741">
    <property type="component" value="Unassembled WGS sequence"/>
</dbReference>
<dbReference type="PANTHER" id="PTHR33376:SF4">
    <property type="entry name" value="SIALIC ACID-BINDING PERIPLASMIC PROTEIN SIAP"/>
    <property type="match status" value="1"/>
</dbReference>
<dbReference type="PATRIC" id="fig|433924.3.peg.547"/>
<dbReference type="InterPro" id="IPR018389">
    <property type="entry name" value="DctP_fam"/>
</dbReference>
<dbReference type="GO" id="GO:0055085">
    <property type="term" value="P:transmembrane transport"/>
    <property type="evidence" value="ECO:0007669"/>
    <property type="project" value="InterPro"/>
</dbReference>
<evidence type="ECO:0000256" key="1">
    <source>
        <dbReference type="ARBA" id="ARBA00022729"/>
    </source>
</evidence>
<protein>
    <submittedName>
        <fullName evidence="3">ABC transporter substrate-binding protein</fullName>
    </submittedName>
</protein>
<evidence type="ECO:0000313" key="3">
    <source>
        <dbReference type="EMBL" id="KTT27526.1"/>
    </source>
</evidence>
<dbReference type="InterPro" id="IPR038404">
    <property type="entry name" value="TRAP_DctP_sf"/>
</dbReference>
<reference evidence="3 4" key="1">
    <citation type="journal article" date="2016" name="Front. Microbiol.">
        <title>Genomic Resource of Rice Seed Associated Bacteria.</title>
        <authorList>
            <person name="Midha S."/>
            <person name="Bansal K."/>
            <person name="Sharma S."/>
            <person name="Kumar N."/>
            <person name="Patil P.P."/>
            <person name="Chaudhry V."/>
            <person name="Patil P.B."/>
        </authorList>
    </citation>
    <scope>NUCLEOTIDE SEQUENCE [LARGE SCALE GENOMIC DNA]</scope>
    <source>
        <strain evidence="3 4">NS331</strain>
    </source>
</reference>
<name>A0A147HBX0_9BURK</name>
<feature type="signal peptide" evidence="2">
    <location>
        <begin position="1"/>
        <end position="22"/>
    </location>
</feature>
<comment type="caution">
    <text evidence="3">The sequence shown here is derived from an EMBL/GenBank/DDBJ whole genome shotgun (WGS) entry which is preliminary data.</text>
</comment>
<dbReference type="Pfam" id="PF03480">
    <property type="entry name" value="DctP"/>
    <property type="match status" value="1"/>
</dbReference>
<accession>A0A147HBX0</accession>
<sequence length="358" mass="38119">MRGGLRALLLCWAGVFAWPAAGGDAPVPGPKSAPLQLRVVGGLAGVAQYTVHEAPFWTQTLPRLTQGRVTATIAPFDQAGVPGNKMLTLLETGVVPFGTVLLSQVTGENPALALPDMAGLSADAATLRRVVEAFEPEMDRLLRERFNTKMLAVYIYPAQVIFCTDTLRGLDDLKGRRVRVSSGSQADFVRALGGTPVPTAFSALMSNMASGNTDCAITGGASGNTLGLHQVTRSLFTMPINWGLAVFGANADAWAALPADVRDLLAHELEQLEQRIWAQSIRDTDAAVACNTGTGRCEGGTPGNMVAVYPSARDDQRRREILTASILPNWMQRCGPDCVRLWSRTIAPVISAGPVRTP</sequence>
<proteinExistence type="predicted"/>